<reference evidence="2 3" key="1">
    <citation type="submission" date="2019-11" db="EMBL/GenBank/DDBJ databases">
        <title>Type strains purchased from KCTC, JCM and DSMZ.</title>
        <authorList>
            <person name="Lu H."/>
        </authorList>
    </citation>
    <scope>NUCLEOTIDE SEQUENCE [LARGE SCALE GENOMIC DNA]</scope>
    <source>
        <strain evidence="2 3">KCTC 22382</strain>
    </source>
</reference>
<dbReference type="RefSeq" id="WP_155462578.1">
    <property type="nucleotide sequence ID" value="NZ_WNKY01000004.1"/>
</dbReference>
<feature type="compositionally biased region" description="Basic residues" evidence="1">
    <location>
        <begin position="50"/>
        <end position="75"/>
    </location>
</feature>
<organism evidence="2 3">
    <name type="scientific">Duganella radicis</name>
    <dbReference type="NCBI Taxonomy" id="551988"/>
    <lineage>
        <taxon>Bacteria</taxon>
        <taxon>Pseudomonadati</taxon>
        <taxon>Pseudomonadota</taxon>
        <taxon>Betaproteobacteria</taxon>
        <taxon>Burkholderiales</taxon>
        <taxon>Oxalobacteraceae</taxon>
        <taxon>Telluria group</taxon>
        <taxon>Duganella</taxon>
    </lineage>
</organism>
<evidence type="ECO:0000313" key="3">
    <source>
        <dbReference type="Proteomes" id="UP000475582"/>
    </source>
</evidence>
<dbReference type="AlphaFoldDB" id="A0A6L6PDP2"/>
<proteinExistence type="predicted"/>
<gene>
    <name evidence="2" type="ORF">GM676_06280</name>
</gene>
<comment type="caution">
    <text evidence="2">The sequence shown here is derived from an EMBL/GenBank/DDBJ whole genome shotgun (WGS) entry which is preliminary data.</text>
</comment>
<evidence type="ECO:0000256" key="1">
    <source>
        <dbReference type="SAM" id="MobiDB-lite"/>
    </source>
</evidence>
<evidence type="ECO:0000313" key="2">
    <source>
        <dbReference type="EMBL" id="MTV37186.1"/>
    </source>
</evidence>
<feature type="region of interest" description="Disordered" evidence="1">
    <location>
        <begin position="22"/>
        <end position="75"/>
    </location>
</feature>
<feature type="compositionally biased region" description="Basic and acidic residues" evidence="1">
    <location>
        <begin position="23"/>
        <end position="34"/>
    </location>
</feature>
<evidence type="ECO:0008006" key="4">
    <source>
        <dbReference type="Google" id="ProtNLM"/>
    </source>
</evidence>
<name>A0A6L6PDP2_9BURK</name>
<keyword evidence="3" id="KW-1185">Reference proteome</keyword>
<dbReference type="Proteomes" id="UP000475582">
    <property type="component" value="Unassembled WGS sequence"/>
</dbReference>
<protein>
    <recommendedName>
        <fullName evidence="4">Plasmid stabilization protein</fullName>
    </recommendedName>
</protein>
<accession>A0A6L6PDP2</accession>
<dbReference type="OrthoDB" id="8759311at2"/>
<sequence>MPRGASPKREREYQKLERKFKKEGRYAGREEEVAARIVNKQRSESGETKTRHRPPARSASRRKSRKSHSTRRRRR</sequence>
<dbReference type="EMBL" id="WNKY01000004">
    <property type="protein sequence ID" value="MTV37186.1"/>
    <property type="molecule type" value="Genomic_DNA"/>
</dbReference>